<feature type="transmembrane region" description="Helical" evidence="1">
    <location>
        <begin position="59"/>
        <end position="81"/>
    </location>
</feature>
<keyword evidence="1" id="KW-0812">Transmembrane</keyword>
<name>A0ABW7PX92_9GAMM</name>
<dbReference type="EMBL" id="JBGFSN010000004">
    <property type="protein sequence ID" value="MFH8134959.1"/>
    <property type="molecule type" value="Genomic_DNA"/>
</dbReference>
<keyword evidence="1" id="KW-1133">Transmembrane helix</keyword>
<feature type="transmembrane region" description="Helical" evidence="1">
    <location>
        <begin position="235"/>
        <end position="256"/>
    </location>
</feature>
<comment type="caution">
    <text evidence="2">The sequence shown here is derived from an EMBL/GenBank/DDBJ whole genome shotgun (WGS) entry which is preliminary data.</text>
</comment>
<feature type="transmembrane region" description="Helical" evidence="1">
    <location>
        <begin position="368"/>
        <end position="386"/>
    </location>
</feature>
<dbReference type="NCBIfam" id="TIGR00791">
    <property type="entry name" value="gntP"/>
    <property type="match status" value="1"/>
</dbReference>
<evidence type="ECO:0000313" key="2">
    <source>
        <dbReference type="EMBL" id="MFH8134959.1"/>
    </source>
</evidence>
<feature type="transmembrane region" description="Helical" evidence="1">
    <location>
        <begin position="101"/>
        <end position="129"/>
    </location>
</feature>
<dbReference type="PIRSF" id="PIRSF002746">
    <property type="entry name" value="Gluconate_transporter"/>
    <property type="match status" value="1"/>
</dbReference>
<evidence type="ECO:0000313" key="3">
    <source>
        <dbReference type="Proteomes" id="UP001611251"/>
    </source>
</evidence>
<evidence type="ECO:0000256" key="1">
    <source>
        <dbReference type="SAM" id="Phobius"/>
    </source>
</evidence>
<keyword evidence="3" id="KW-1185">Reference proteome</keyword>
<dbReference type="Pfam" id="PF02447">
    <property type="entry name" value="GntP_permease"/>
    <property type="match status" value="1"/>
</dbReference>
<dbReference type="PANTHER" id="PTHR30354:SF25">
    <property type="entry name" value="INNER MEMBRANE PERMEASE YGBN"/>
    <property type="match status" value="1"/>
</dbReference>
<dbReference type="InterPro" id="IPR003474">
    <property type="entry name" value="Glcn_transporter"/>
</dbReference>
<feature type="transmembrane region" description="Helical" evidence="1">
    <location>
        <begin position="28"/>
        <end position="47"/>
    </location>
</feature>
<feature type="transmembrane region" description="Helical" evidence="1">
    <location>
        <begin position="268"/>
        <end position="293"/>
    </location>
</feature>
<protein>
    <submittedName>
        <fullName evidence="2">GntP family transporter</fullName>
    </submittedName>
</protein>
<feature type="transmembrane region" description="Helical" evidence="1">
    <location>
        <begin position="392"/>
        <end position="416"/>
    </location>
</feature>
<dbReference type="Proteomes" id="UP001611251">
    <property type="component" value="Unassembled WGS sequence"/>
</dbReference>
<keyword evidence="1" id="KW-0472">Membrane</keyword>
<reference evidence="2 3" key="1">
    <citation type="submission" date="2024-08" db="EMBL/GenBank/DDBJ databases">
        <title>Pantoea ronii - a newly identified human opportunistic pathogen.</title>
        <authorList>
            <person name="Keidar-Friedman D."/>
            <person name="Sorek N."/>
            <person name="Leshin-Carmel D."/>
            <person name="Tsur A."/>
            <person name="Amsalem M."/>
            <person name="Tolkach D."/>
            <person name="Brosh-Nissimov T."/>
        </authorList>
    </citation>
    <scope>NUCLEOTIDE SEQUENCE [LARGE SCALE GENOMIC DNA]</scope>
    <source>
        <strain evidence="2 3">AA23256</strain>
    </source>
</reference>
<sequence>MSTTLLLTIALISVILLLLLVIKAKVHPFVALLVASLFVAIATGIPAENIMKVILGGMGGLLGSIAVIIVLGAMLGAIIEASGGADALANRFTHLLGPQRMVAALTIAAFILGLPVFFDVGFIIVVPLIYGFTKVLRVSPLKFGLPMAGMMLMVHVSVPTHPGPAAAAGLLNADIGWLMMLGILIAVPVGVVGYFVAKSLNRRKYHLSVEVLEQLQLTKTVDETQSQGTEKNVPGAMLVAGLIALPIVLIMLGTLVPAHLTPGSTLHSLMLLVGSPGIALLITLALAGWLLGLRRGWAKEKLETISNGAIGNAAGVILVSGAGGAFGKVLVESGVGKALAGSLQTIHLPLIPAAFILSLALRASQGSATVAIVTTCGLLSTAVSGLHDLQLVLVALSACFGALGLSHVNDSGFWVVTRYLGLSVADGLKTWTVLTTLMGLCGFAFTWLIWAFV</sequence>
<dbReference type="RefSeq" id="WP_397215203.1">
    <property type="nucleotide sequence ID" value="NZ_JBGFSN010000004.1"/>
</dbReference>
<accession>A0ABW7PX92</accession>
<proteinExistence type="predicted"/>
<dbReference type="NCBIfam" id="NF007332">
    <property type="entry name" value="PRK09821.1"/>
    <property type="match status" value="1"/>
</dbReference>
<feature type="transmembrane region" description="Helical" evidence="1">
    <location>
        <begin position="428"/>
        <end position="450"/>
    </location>
</feature>
<feature type="transmembrane region" description="Helical" evidence="1">
    <location>
        <begin position="5"/>
        <end position="22"/>
    </location>
</feature>
<feature type="transmembrane region" description="Helical" evidence="1">
    <location>
        <begin position="178"/>
        <end position="197"/>
    </location>
</feature>
<dbReference type="PANTHER" id="PTHR30354">
    <property type="entry name" value="GNT FAMILY GLUCONATE TRANSPORTER"/>
    <property type="match status" value="1"/>
</dbReference>
<organism evidence="2 3">
    <name type="scientific">Pantoea osteomyelitidis</name>
    <dbReference type="NCBI Taxonomy" id="3230026"/>
    <lineage>
        <taxon>Bacteria</taxon>
        <taxon>Pseudomonadati</taxon>
        <taxon>Pseudomonadota</taxon>
        <taxon>Gammaproteobacteria</taxon>
        <taxon>Enterobacterales</taxon>
        <taxon>Erwiniaceae</taxon>
        <taxon>Pantoea</taxon>
    </lineage>
</organism>
<gene>
    <name evidence="2" type="ORF">ABU178_12360</name>
</gene>
<feature type="transmembrane region" description="Helical" evidence="1">
    <location>
        <begin position="305"/>
        <end position="326"/>
    </location>
</feature>